<evidence type="ECO:0000256" key="3">
    <source>
        <dbReference type="ARBA" id="ARBA00023237"/>
    </source>
</evidence>
<dbReference type="OrthoDB" id="189250at2"/>
<keyword evidence="8" id="KW-1185">Reference proteome</keyword>
<name>K9H2T4_9PROT</name>
<evidence type="ECO:0000256" key="5">
    <source>
        <dbReference type="SAM" id="SignalP"/>
    </source>
</evidence>
<dbReference type="PROSITE" id="PS01068">
    <property type="entry name" value="OMPA_1"/>
    <property type="match status" value="1"/>
</dbReference>
<comment type="subcellular location">
    <subcellularLocation>
        <location evidence="1">Cell outer membrane</location>
    </subcellularLocation>
</comment>
<dbReference type="Proteomes" id="UP000009881">
    <property type="component" value="Unassembled WGS sequence"/>
</dbReference>
<dbReference type="PANTHER" id="PTHR30329:SF21">
    <property type="entry name" value="LIPOPROTEIN YIAD-RELATED"/>
    <property type="match status" value="1"/>
</dbReference>
<keyword evidence="3" id="KW-0998">Cell outer membrane</keyword>
<evidence type="ECO:0000256" key="1">
    <source>
        <dbReference type="ARBA" id="ARBA00004442"/>
    </source>
</evidence>
<feature type="chain" id="PRO_5003929913" evidence="5">
    <location>
        <begin position="22"/>
        <end position="300"/>
    </location>
</feature>
<evidence type="ECO:0000256" key="4">
    <source>
        <dbReference type="PROSITE-ProRule" id="PRU00473"/>
    </source>
</evidence>
<proteinExistence type="predicted"/>
<evidence type="ECO:0000313" key="8">
    <source>
        <dbReference type="Proteomes" id="UP000009881"/>
    </source>
</evidence>
<comment type="caution">
    <text evidence="7">The sequence shown here is derived from an EMBL/GenBank/DDBJ whole genome shotgun (WGS) entry which is preliminary data.</text>
</comment>
<dbReference type="InterPro" id="IPR006665">
    <property type="entry name" value="OmpA-like"/>
</dbReference>
<feature type="domain" description="OmpA-like" evidence="6">
    <location>
        <begin position="165"/>
        <end position="282"/>
    </location>
</feature>
<evidence type="ECO:0000256" key="2">
    <source>
        <dbReference type="ARBA" id="ARBA00023136"/>
    </source>
</evidence>
<feature type="signal peptide" evidence="5">
    <location>
        <begin position="1"/>
        <end position="21"/>
    </location>
</feature>
<dbReference type="GO" id="GO:0009279">
    <property type="term" value="C:cell outer membrane"/>
    <property type="evidence" value="ECO:0007669"/>
    <property type="project" value="UniProtKB-SubCell"/>
</dbReference>
<dbReference type="InterPro" id="IPR006664">
    <property type="entry name" value="OMP_bac"/>
</dbReference>
<dbReference type="AlphaFoldDB" id="K9H2T4"/>
<dbReference type="PRINTS" id="PR01021">
    <property type="entry name" value="OMPADOMAIN"/>
</dbReference>
<dbReference type="eggNOG" id="COG2885">
    <property type="taxonomic scope" value="Bacteria"/>
</dbReference>
<dbReference type="SUPFAM" id="SSF103088">
    <property type="entry name" value="OmpA-like"/>
    <property type="match status" value="1"/>
</dbReference>
<dbReference type="InterPro" id="IPR006690">
    <property type="entry name" value="OMPA-like_CS"/>
</dbReference>
<organism evidence="7 8">
    <name type="scientific">Caenispirillum salinarum AK4</name>
    <dbReference type="NCBI Taxonomy" id="1238182"/>
    <lineage>
        <taxon>Bacteria</taxon>
        <taxon>Pseudomonadati</taxon>
        <taxon>Pseudomonadota</taxon>
        <taxon>Alphaproteobacteria</taxon>
        <taxon>Rhodospirillales</taxon>
        <taxon>Novispirillaceae</taxon>
        <taxon>Caenispirillum</taxon>
    </lineage>
</organism>
<gene>
    <name evidence="7" type="ORF">C882_2644</name>
</gene>
<dbReference type="RefSeq" id="WP_009539053.1">
    <property type="nucleotide sequence ID" value="NZ_ANHY01000003.1"/>
</dbReference>
<dbReference type="Gene3D" id="3.30.1330.60">
    <property type="entry name" value="OmpA-like domain"/>
    <property type="match status" value="1"/>
</dbReference>
<dbReference type="EMBL" id="ANHY01000003">
    <property type="protein sequence ID" value="EKV32565.1"/>
    <property type="molecule type" value="Genomic_DNA"/>
</dbReference>
<keyword evidence="5" id="KW-0732">Signal</keyword>
<dbReference type="Pfam" id="PF00691">
    <property type="entry name" value="OmpA"/>
    <property type="match status" value="1"/>
</dbReference>
<reference evidence="7 8" key="1">
    <citation type="journal article" date="2013" name="Genome Announc.">
        <title>Draft Genome Sequence of an Alphaproteobacterium, Caenispirillum salinarum AK4(T), Isolated from a Solar Saltern.</title>
        <authorList>
            <person name="Khatri I."/>
            <person name="Singh A."/>
            <person name="Korpole S."/>
            <person name="Pinnaka A.K."/>
            <person name="Subramanian S."/>
        </authorList>
    </citation>
    <scope>NUCLEOTIDE SEQUENCE [LARGE SCALE GENOMIC DNA]</scope>
    <source>
        <strain evidence="7 8">AK4</strain>
    </source>
</reference>
<evidence type="ECO:0000259" key="6">
    <source>
        <dbReference type="PROSITE" id="PS51123"/>
    </source>
</evidence>
<accession>K9H2T4</accession>
<dbReference type="InterPro" id="IPR050330">
    <property type="entry name" value="Bact_OuterMem_StrucFunc"/>
</dbReference>
<dbReference type="PROSITE" id="PS51257">
    <property type="entry name" value="PROKAR_LIPOPROTEIN"/>
    <property type="match status" value="1"/>
</dbReference>
<evidence type="ECO:0000313" key="7">
    <source>
        <dbReference type="EMBL" id="EKV32565.1"/>
    </source>
</evidence>
<dbReference type="CDD" id="cd07185">
    <property type="entry name" value="OmpA_C-like"/>
    <property type="match status" value="1"/>
</dbReference>
<dbReference type="PROSITE" id="PS51123">
    <property type="entry name" value="OMPA_2"/>
    <property type="match status" value="1"/>
</dbReference>
<protein>
    <submittedName>
        <fullName evidence="7">Peptidoglycan-associated (Lipo)protein</fullName>
    </submittedName>
</protein>
<dbReference type="InterPro" id="IPR036737">
    <property type="entry name" value="OmpA-like_sf"/>
</dbReference>
<dbReference type="STRING" id="1238182.C882_2644"/>
<sequence length="300" mass="32959">MHPIIRVAVPAVATVTLAACANPYKIDSAKQVTPQGSQFTQSLAKNYSDYTRFESDEMYDWPDADHFAEKTLAAADGRRVAPEDPRDWDIDNAEWRTDLRVARNALVAAYRDGARENNPVVAASAQSNYDCWVEQSEEGWQMDHIAECREGFINAMNQLGEQPAPQPAQAQAPVLVFFDFDVARVPAEADPLLNSVAEVAQENPNLELQVVGHADRAGSVPYNNRLSEQRARNVAQALSARGVPMDRMNVDWKGELDPRVPTGDGVREPENRRVVIRGMMTGDMMSMSGGAGGMNQTAGN</sequence>
<keyword evidence="2 4" id="KW-0472">Membrane</keyword>
<dbReference type="PANTHER" id="PTHR30329">
    <property type="entry name" value="STATOR ELEMENT OF FLAGELLAR MOTOR COMPLEX"/>
    <property type="match status" value="1"/>
</dbReference>